<dbReference type="PANTHER" id="PTHR42809">
    <property type="entry name" value="FLAVODOXIN 2"/>
    <property type="match status" value="1"/>
</dbReference>
<evidence type="ECO:0000256" key="5">
    <source>
        <dbReference type="ARBA" id="ARBA00022630"/>
    </source>
</evidence>
<evidence type="ECO:0000256" key="1">
    <source>
        <dbReference type="ARBA" id="ARBA00001917"/>
    </source>
</evidence>
<evidence type="ECO:0000256" key="7">
    <source>
        <dbReference type="ARBA" id="ARBA00022982"/>
    </source>
</evidence>
<keyword evidence="10" id="KW-1185">Reference proteome</keyword>
<protein>
    <submittedName>
        <fullName evidence="9">Flavodoxin</fullName>
    </submittedName>
</protein>
<dbReference type="GO" id="GO:0010181">
    <property type="term" value="F:FMN binding"/>
    <property type="evidence" value="ECO:0007669"/>
    <property type="project" value="InterPro"/>
</dbReference>
<comment type="similarity">
    <text evidence="3">Belongs to the flavodoxin family.</text>
</comment>
<sequence>MKAIVIFASLTGNNEEIAEYLTKQLRDHAIDTKMTEMSQTDAADLGGYDIVLLAPYTYGEGDLPEAGLDLYDDLADTVLSNVVFGVAGSGDSWYKDDFCKAVTLFDQRLAETGAHRGSQPVLIDLRMEADDEGRLTTLVADILATVSKVS</sequence>
<accession>A0A1B2IVM1</accession>
<dbReference type="InterPro" id="IPR050619">
    <property type="entry name" value="Flavodoxin"/>
</dbReference>
<evidence type="ECO:0000313" key="10">
    <source>
        <dbReference type="Proteomes" id="UP000093267"/>
    </source>
</evidence>
<dbReference type="OrthoDB" id="9790745at2"/>
<dbReference type="KEGG" id="lpd:AYR62_00675"/>
<evidence type="ECO:0000256" key="2">
    <source>
        <dbReference type="ARBA" id="ARBA00003297"/>
    </source>
</evidence>
<dbReference type="Proteomes" id="UP000093267">
    <property type="component" value="Chromosome"/>
</dbReference>
<dbReference type="Gene3D" id="3.40.50.360">
    <property type="match status" value="1"/>
</dbReference>
<gene>
    <name evidence="9" type="ORF">AYR63_02270</name>
</gene>
<keyword evidence="6" id="KW-0288">FMN</keyword>
<proteinExistence type="inferred from homology"/>
<evidence type="ECO:0000313" key="9">
    <source>
        <dbReference type="EMBL" id="ANZ66087.1"/>
    </source>
</evidence>
<dbReference type="PRINTS" id="PR00369">
    <property type="entry name" value="FLAVODOXIN"/>
</dbReference>
<dbReference type="AlphaFoldDB" id="A0A1B2IVM1"/>
<evidence type="ECO:0000256" key="3">
    <source>
        <dbReference type="ARBA" id="ARBA00005267"/>
    </source>
</evidence>
<organism evidence="9 10">
    <name type="scientific">Secundilactobacillus paracollinoides</name>
    <dbReference type="NCBI Taxonomy" id="240427"/>
    <lineage>
        <taxon>Bacteria</taxon>
        <taxon>Bacillati</taxon>
        <taxon>Bacillota</taxon>
        <taxon>Bacilli</taxon>
        <taxon>Lactobacillales</taxon>
        <taxon>Lactobacillaceae</taxon>
        <taxon>Secundilactobacillus</taxon>
    </lineage>
</organism>
<dbReference type="InterPro" id="IPR001094">
    <property type="entry name" value="Flavdoxin-like"/>
</dbReference>
<keyword evidence="4" id="KW-0813">Transport</keyword>
<dbReference type="InterPro" id="IPR008254">
    <property type="entry name" value="Flavodoxin/NO_synth"/>
</dbReference>
<reference evidence="9 10" key="1">
    <citation type="submission" date="2016-03" db="EMBL/GenBank/DDBJ databases">
        <title>Pediococcus and Lactobacillus from brewery environment - whole genome sequencing and assembly.</title>
        <authorList>
            <person name="Behr J."/>
            <person name="Geissler A.J."/>
            <person name="Vogel R.F."/>
        </authorList>
    </citation>
    <scope>NUCLEOTIDE SEQUENCE [LARGE SCALE GENOMIC DNA]</scope>
    <source>
        <strain evidence="9 10">TMW 1.1995</strain>
    </source>
</reference>
<name>A0A1B2IVM1_9LACO</name>
<evidence type="ECO:0000256" key="6">
    <source>
        <dbReference type="ARBA" id="ARBA00022643"/>
    </source>
</evidence>
<comment type="function">
    <text evidence="2">Low-potential electron donor to a number of redox enzymes.</text>
</comment>
<feature type="domain" description="Flavodoxin-like" evidence="8">
    <location>
        <begin position="3"/>
        <end position="143"/>
    </location>
</feature>
<dbReference type="GO" id="GO:0016651">
    <property type="term" value="F:oxidoreductase activity, acting on NAD(P)H"/>
    <property type="evidence" value="ECO:0007669"/>
    <property type="project" value="UniProtKB-ARBA"/>
</dbReference>
<dbReference type="EMBL" id="CP014924">
    <property type="protein sequence ID" value="ANZ66087.1"/>
    <property type="molecule type" value="Genomic_DNA"/>
</dbReference>
<keyword evidence="7" id="KW-0249">Electron transport</keyword>
<dbReference type="InterPro" id="IPR029039">
    <property type="entry name" value="Flavoprotein-like_sf"/>
</dbReference>
<evidence type="ECO:0000259" key="8">
    <source>
        <dbReference type="PROSITE" id="PS50902"/>
    </source>
</evidence>
<dbReference type="STRING" id="240427.AYR62_00675"/>
<dbReference type="Pfam" id="PF00258">
    <property type="entry name" value="Flavodoxin_1"/>
    <property type="match status" value="1"/>
</dbReference>
<keyword evidence="5" id="KW-0285">Flavoprotein</keyword>
<dbReference type="PANTHER" id="PTHR42809:SF1">
    <property type="entry name" value="FLAVODOXIN 1"/>
    <property type="match status" value="1"/>
</dbReference>
<evidence type="ECO:0000256" key="4">
    <source>
        <dbReference type="ARBA" id="ARBA00022448"/>
    </source>
</evidence>
<dbReference type="SUPFAM" id="SSF52218">
    <property type="entry name" value="Flavoproteins"/>
    <property type="match status" value="1"/>
</dbReference>
<dbReference type="RefSeq" id="WP_065911354.1">
    <property type="nucleotide sequence ID" value="NZ_CP014915.1"/>
</dbReference>
<dbReference type="PROSITE" id="PS50902">
    <property type="entry name" value="FLAVODOXIN_LIKE"/>
    <property type="match status" value="1"/>
</dbReference>
<comment type="cofactor">
    <cofactor evidence="1">
        <name>FMN</name>
        <dbReference type="ChEBI" id="CHEBI:58210"/>
    </cofactor>
</comment>